<dbReference type="AlphaFoldDB" id="W2RIA0"/>
<reference evidence="3" key="1">
    <citation type="submission" date="2011-12" db="EMBL/GenBank/DDBJ databases">
        <authorList>
            <consortium name="The Broad Institute Genome Sequencing Platform"/>
            <person name="Russ C."/>
            <person name="Tyler B."/>
            <person name="Panabieres F."/>
            <person name="Shan W."/>
            <person name="Tripathy S."/>
            <person name="Grunwald N."/>
            <person name="Machado M."/>
            <person name="Young S.K."/>
            <person name="Zeng Q."/>
            <person name="Gargeya S."/>
            <person name="Fitzgerald M."/>
            <person name="Haas B."/>
            <person name="Abouelleil A."/>
            <person name="Alvarado L."/>
            <person name="Arachchi H.M."/>
            <person name="Berlin A."/>
            <person name="Chapman S.B."/>
            <person name="Gearin G."/>
            <person name="Goldberg J."/>
            <person name="Griggs A."/>
            <person name="Gujja S."/>
            <person name="Hansen M."/>
            <person name="Heiman D."/>
            <person name="Howarth C."/>
            <person name="Larimer J."/>
            <person name="Lui A."/>
            <person name="MacDonald P.J.P."/>
            <person name="McCowen C."/>
            <person name="Montmayeur A."/>
            <person name="Murphy C."/>
            <person name="Neiman D."/>
            <person name="Pearson M."/>
            <person name="Priest M."/>
            <person name="Roberts A."/>
            <person name="Saif S."/>
            <person name="Shea T."/>
            <person name="Sisk P."/>
            <person name="Stolte C."/>
            <person name="Sykes S."/>
            <person name="Wortman J."/>
            <person name="Nusbaum C."/>
            <person name="Birren B."/>
        </authorList>
    </citation>
    <scope>NUCLEOTIDE SEQUENCE [LARGE SCALE GENOMIC DNA]</scope>
    <source>
        <strain evidence="3">INRA-310</strain>
    </source>
</reference>
<feature type="compositionally biased region" description="Polar residues" evidence="1">
    <location>
        <begin position="68"/>
        <end position="78"/>
    </location>
</feature>
<feature type="compositionally biased region" description="Polar residues" evidence="1">
    <location>
        <begin position="88"/>
        <end position="99"/>
    </location>
</feature>
<protein>
    <submittedName>
        <fullName evidence="2">Uncharacterized protein</fullName>
    </submittedName>
</protein>
<evidence type="ECO:0000313" key="2">
    <source>
        <dbReference type="EMBL" id="ETN24285.1"/>
    </source>
</evidence>
<organism evidence="2 3">
    <name type="scientific">Phytophthora nicotianae (strain INRA-310)</name>
    <name type="common">Phytophthora parasitica</name>
    <dbReference type="NCBI Taxonomy" id="761204"/>
    <lineage>
        <taxon>Eukaryota</taxon>
        <taxon>Sar</taxon>
        <taxon>Stramenopiles</taxon>
        <taxon>Oomycota</taxon>
        <taxon>Peronosporomycetes</taxon>
        <taxon>Peronosporales</taxon>
        <taxon>Peronosporaceae</taxon>
        <taxon>Phytophthora</taxon>
    </lineage>
</organism>
<dbReference type="VEuPathDB" id="FungiDB:PPTG_00679"/>
<dbReference type="OMA" id="KNVYHKK"/>
<dbReference type="OrthoDB" id="10602784at2759"/>
<dbReference type="GeneID" id="20171031"/>
<dbReference type="EMBL" id="KI669561">
    <property type="protein sequence ID" value="ETN24285.1"/>
    <property type="molecule type" value="Genomic_DNA"/>
</dbReference>
<dbReference type="RefSeq" id="XP_008890364.1">
    <property type="nucleotide sequence ID" value="XM_008892116.1"/>
</dbReference>
<accession>W2RIA0</accession>
<sequence length="144" mass="15111">MVRVPGSLGASGYHRESPDEEAQAKIGLGNEAPTDIGSPLTSLNQEGGLATNLEEKPQPPAKVPSGTAAGSNSHQNPLDESPLAKAGNVSSKQPPSSRSTVKKKPARSKSSRKKLKAPDSTIDGPVDLTSAWTDEQLENVYQKK</sequence>
<feature type="compositionally biased region" description="Basic residues" evidence="1">
    <location>
        <begin position="100"/>
        <end position="115"/>
    </location>
</feature>
<proteinExistence type="predicted"/>
<feature type="region of interest" description="Disordered" evidence="1">
    <location>
        <begin position="1"/>
        <end position="131"/>
    </location>
</feature>
<evidence type="ECO:0000256" key="1">
    <source>
        <dbReference type="SAM" id="MobiDB-lite"/>
    </source>
</evidence>
<dbReference type="Proteomes" id="UP000018817">
    <property type="component" value="Unassembled WGS sequence"/>
</dbReference>
<name>W2RIA0_PHYN3</name>
<evidence type="ECO:0000313" key="3">
    <source>
        <dbReference type="Proteomes" id="UP000018817"/>
    </source>
</evidence>
<reference evidence="2 3" key="2">
    <citation type="submission" date="2013-11" db="EMBL/GenBank/DDBJ databases">
        <title>The Genome Sequence of Phytophthora parasitica INRA-310.</title>
        <authorList>
            <consortium name="The Broad Institute Genomics Platform"/>
            <person name="Russ C."/>
            <person name="Tyler B."/>
            <person name="Panabieres F."/>
            <person name="Shan W."/>
            <person name="Tripathy S."/>
            <person name="Grunwald N."/>
            <person name="Machado M."/>
            <person name="Johnson C.S."/>
            <person name="Arredondo F."/>
            <person name="Hong C."/>
            <person name="Coffey M."/>
            <person name="Young S.K."/>
            <person name="Zeng Q."/>
            <person name="Gargeya S."/>
            <person name="Fitzgerald M."/>
            <person name="Abouelleil A."/>
            <person name="Alvarado L."/>
            <person name="Chapman S.B."/>
            <person name="Gainer-Dewar J."/>
            <person name="Goldberg J."/>
            <person name="Griggs A."/>
            <person name="Gujja S."/>
            <person name="Hansen M."/>
            <person name="Howarth C."/>
            <person name="Imamovic A."/>
            <person name="Ireland A."/>
            <person name="Larimer J."/>
            <person name="McCowan C."/>
            <person name="Murphy C."/>
            <person name="Pearson M."/>
            <person name="Poon T.W."/>
            <person name="Priest M."/>
            <person name="Roberts A."/>
            <person name="Saif S."/>
            <person name="Shea T."/>
            <person name="Sykes S."/>
            <person name="Wortman J."/>
            <person name="Nusbaum C."/>
            <person name="Birren B."/>
        </authorList>
    </citation>
    <scope>NUCLEOTIDE SEQUENCE [LARGE SCALE GENOMIC DNA]</scope>
    <source>
        <strain evidence="2 3">INRA-310</strain>
    </source>
</reference>
<gene>
    <name evidence="2" type="ORF">PPTG_00679</name>
</gene>